<sequence>MSIQWFPGHMNAARKAVAETMAKVDLVIELVDARLPLSSTNPMIDVLRRARQRPALKILNKADLADPALNARWLAWFKAQDATAAVLMGEDNKQAQVRKLPQWCRELVPHRTGMEKPVRALILGIPNVGKSTLINLLMSRRIANVADTPGVTKSQQRVETAQGMILYDTPGLLWPKIERPESGYRLAMAGSVGRNAYNDEDVAWFGVELLQQRYPQLLAARYGLDRLDRPADELFTEIGRKRGAMLGGGRIDRQKTAELILADFRSGTLGRISLETPEDFLTPPPAEVETLPAD</sequence>
<evidence type="ECO:0000256" key="1">
    <source>
        <dbReference type="ARBA" id="ARBA00022741"/>
    </source>
</evidence>
<dbReference type="PIRSF" id="PIRSF006230">
    <property type="entry name" value="MG442"/>
    <property type="match status" value="1"/>
</dbReference>
<evidence type="ECO:0000256" key="3">
    <source>
        <dbReference type="PIRNR" id="PIRNR006230"/>
    </source>
</evidence>
<name>A0ABY6DNZ9_9NEIS</name>
<dbReference type="InterPro" id="IPR019991">
    <property type="entry name" value="GTP-bd_ribosome_bgen"/>
</dbReference>
<dbReference type="Gene3D" id="3.40.50.300">
    <property type="entry name" value="P-loop containing nucleotide triphosphate hydrolases"/>
    <property type="match status" value="1"/>
</dbReference>
<evidence type="ECO:0000313" key="6">
    <source>
        <dbReference type="Proteomes" id="UP001061302"/>
    </source>
</evidence>
<evidence type="ECO:0000256" key="2">
    <source>
        <dbReference type="ARBA" id="ARBA00023134"/>
    </source>
</evidence>
<dbReference type="NCBIfam" id="TIGR03596">
    <property type="entry name" value="GTPase_YlqF"/>
    <property type="match status" value="1"/>
</dbReference>
<organism evidence="5 6">
    <name type="scientific">Chitiniphilus purpureus</name>
    <dbReference type="NCBI Taxonomy" id="2981137"/>
    <lineage>
        <taxon>Bacteria</taxon>
        <taxon>Pseudomonadati</taxon>
        <taxon>Pseudomonadota</taxon>
        <taxon>Betaproteobacteria</taxon>
        <taxon>Neisseriales</taxon>
        <taxon>Chitinibacteraceae</taxon>
        <taxon>Chitiniphilus</taxon>
    </lineage>
</organism>
<dbReference type="RefSeq" id="WP_263125187.1">
    <property type="nucleotide sequence ID" value="NZ_CP106753.1"/>
</dbReference>
<dbReference type="InterPro" id="IPR027417">
    <property type="entry name" value="P-loop_NTPase"/>
</dbReference>
<feature type="domain" description="G" evidence="4">
    <location>
        <begin position="120"/>
        <end position="178"/>
    </location>
</feature>
<dbReference type="EMBL" id="CP106753">
    <property type="protein sequence ID" value="UXY15752.1"/>
    <property type="molecule type" value="Genomic_DNA"/>
</dbReference>
<dbReference type="SUPFAM" id="SSF52540">
    <property type="entry name" value="P-loop containing nucleoside triphosphate hydrolases"/>
    <property type="match status" value="1"/>
</dbReference>
<dbReference type="CDD" id="cd01856">
    <property type="entry name" value="YlqF"/>
    <property type="match status" value="1"/>
</dbReference>
<dbReference type="Proteomes" id="UP001061302">
    <property type="component" value="Chromosome"/>
</dbReference>
<dbReference type="PANTHER" id="PTHR45782">
    <property type="entry name" value="MITOCHONDRIAL RIBOSOME-ASSOCIATED GTPASE 1"/>
    <property type="match status" value="1"/>
</dbReference>
<dbReference type="InterPro" id="IPR006073">
    <property type="entry name" value="GTP-bd"/>
</dbReference>
<comment type="similarity">
    <text evidence="3">Belongs to the TRAFAC class YlqF/YawG GTPase family. MTG1 subfamily.</text>
</comment>
<dbReference type="Gene3D" id="1.10.1580.10">
    <property type="match status" value="1"/>
</dbReference>
<proteinExistence type="inferred from homology"/>
<keyword evidence="1 3" id="KW-0547">Nucleotide-binding</keyword>
<protein>
    <recommendedName>
        <fullName evidence="3">Ribosome biogenesis GTPase A</fullName>
    </recommendedName>
</protein>
<comment type="function">
    <text evidence="3">Required for a late step of 50S ribosomal subunit assembly. Has GTPase activity.</text>
</comment>
<dbReference type="InterPro" id="IPR023179">
    <property type="entry name" value="GTP-bd_ortho_bundle_sf"/>
</dbReference>
<dbReference type="PANTHER" id="PTHR45782:SF4">
    <property type="entry name" value="MITOCHONDRIAL RIBOSOME-ASSOCIATED GTPASE 1"/>
    <property type="match status" value="1"/>
</dbReference>
<keyword evidence="6" id="KW-1185">Reference proteome</keyword>
<dbReference type="InterPro" id="IPR016478">
    <property type="entry name" value="GTPase_MTG1"/>
</dbReference>
<accession>A0ABY6DNZ9</accession>
<keyword evidence="2 3" id="KW-0342">GTP-binding</keyword>
<comment type="subcellular location">
    <subcellularLocation>
        <location evidence="3">Cytoplasm</location>
    </subcellularLocation>
</comment>
<dbReference type="Pfam" id="PF01926">
    <property type="entry name" value="MMR_HSR1"/>
    <property type="match status" value="1"/>
</dbReference>
<gene>
    <name evidence="5" type="primary">ylqF</name>
    <name evidence="5" type="ORF">N8I74_01680</name>
</gene>
<keyword evidence="3" id="KW-0963">Cytoplasm</keyword>
<evidence type="ECO:0000259" key="4">
    <source>
        <dbReference type="Pfam" id="PF01926"/>
    </source>
</evidence>
<evidence type="ECO:0000313" key="5">
    <source>
        <dbReference type="EMBL" id="UXY15752.1"/>
    </source>
</evidence>
<reference evidence="5" key="1">
    <citation type="submission" date="2022-10" db="EMBL/GenBank/DDBJ databases">
        <title>Chitiniphilus purpureus sp. nov., a novel chitin-degrading bacterium isolated from crawfish pond sediment.</title>
        <authorList>
            <person name="Li K."/>
        </authorList>
    </citation>
    <scope>NUCLEOTIDE SEQUENCE</scope>
    <source>
        <strain evidence="5">CD1</strain>
    </source>
</reference>